<dbReference type="AlphaFoldDB" id="A0A1V6PS88"/>
<gene>
    <name evidence="1" type="ORF">PENANT_c044G01566</name>
</gene>
<reference evidence="2" key="1">
    <citation type="journal article" date="2017" name="Nat. Microbiol.">
        <title>Global analysis of biosynthetic gene clusters reveals vast potential of secondary metabolite production in Penicillium species.</title>
        <authorList>
            <person name="Nielsen J.C."/>
            <person name="Grijseels S."/>
            <person name="Prigent S."/>
            <person name="Ji B."/>
            <person name="Dainat J."/>
            <person name="Nielsen K.F."/>
            <person name="Frisvad J.C."/>
            <person name="Workman M."/>
            <person name="Nielsen J."/>
        </authorList>
    </citation>
    <scope>NUCLEOTIDE SEQUENCE [LARGE SCALE GENOMIC DNA]</scope>
    <source>
        <strain evidence="2">IBT 31811</strain>
    </source>
</reference>
<organism evidence="1 2">
    <name type="scientific">Penicillium antarcticum</name>
    <dbReference type="NCBI Taxonomy" id="416450"/>
    <lineage>
        <taxon>Eukaryota</taxon>
        <taxon>Fungi</taxon>
        <taxon>Dikarya</taxon>
        <taxon>Ascomycota</taxon>
        <taxon>Pezizomycotina</taxon>
        <taxon>Eurotiomycetes</taxon>
        <taxon>Eurotiomycetidae</taxon>
        <taxon>Eurotiales</taxon>
        <taxon>Aspergillaceae</taxon>
        <taxon>Penicillium</taxon>
    </lineage>
</organism>
<dbReference type="Proteomes" id="UP000191672">
    <property type="component" value="Unassembled WGS sequence"/>
</dbReference>
<dbReference type="EMBL" id="MDYN01000044">
    <property type="protein sequence ID" value="OQD79791.1"/>
    <property type="molecule type" value="Genomic_DNA"/>
</dbReference>
<proteinExistence type="predicted"/>
<evidence type="ECO:0000313" key="1">
    <source>
        <dbReference type="EMBL" id="OQD79791.1"/>
    </source>
</evidence>
<keyword evidence="2" id="KW-1185">Reference proteome</keyword>
<accession>A0A1V6PS88</accession>
<protein>
    <submittedName>
        <fullName evidence="1">Uncharacterized protein</fullName>
    </submittedName>
</protein>
<comment type="caution">
    <text evidence="1">The sequence shown here is derived from an EMBL/GenBank/DDBJ whole genome shotgun (WGS) entry which is preliminary data.</text>
</comment>
<sequence>MSASERNQLQVMENYEKHADWISN</sequence>
<name>A0A1V6PS88_9EURO</name>
<evidence type="ECO:0000313" key="2">
    <source>
        <dbReference type="Proteomes" id="UP000191672"/>
    </source>
</evidence>